<dbReference type="SUPFAM" id="SSF46689">
    <property type="entry name" value="Homeodomain-like"/>
    <property type="match status" value="1"/>
</dbReference>
<reference evidence="2" key="2">
    <citation type="journal article" date="2023" name="Microbiome">
        <title>Synthase-selected sorting approach identifies a beta-lactone synthase in a nudibranch symbiotic bacterium.</title>
        <authorList>
            <person name="Dzunkova M."/>
            <person name="La Clair J.J."/>
            <person name="Tyml T."/>
            <person name="Doud D."/>
            <person name="Schulz F."/>
            <person name="Piquer-Esteban S."/>
            <person name="Porcel Sanchis D."/>
            <person name="Osborn A."/>
            <person name="Robinson D."/>
            <person name="Louie K.B."/>
            <person name="Bowen B.P."/>
            <person name="Bowers R.M."/>
            <person name="Lee J."/>
            <person name="Arnau V."/>
            <person name="Diaz-Villanueva W."/>
            <person name="Stepanauskas R."/>
            <person name="Gosliner T."/>
            <person name="Date S.V."/>
            <person name="Northen T.R."/>
            <person name="Cheng J.F."/>
            <person name="Burkart M.D."/>
            <person name="Woyke T."/>
        </authorList>
    </citation>
    <scope>NUCLEOTIDE SEQUENCE</scope>
    <source>
        <strain evidence="2">Df01</strain>
    </source>
</reference>
<dbReference type="InterPro" id="IPR050207">
    <property type="entry name" value="Trans_regulatory_Fis"/>
</dbReference>
<comment type="caution">
    <text evidence="2">The sequence shown here is derived from an EMBL/GenBank/DDBJ whole genome shotgun (WGS) entry which is preliminary data.</text>
</comment>
<sequence length="83" mass="9484">MPFPNNTLHRRFTDSLSETLSEYISNLNGQQCHHLHRLVMSTVEEELISFALNHYDGNRSKAAKMLGISRTTLLRKKGIETAI</sequence>
<keyword evidence="3" id="KW-1185">Reference proteome</keyword>
<name>A0ABT7QMP1_9GAMM</name>
<dbReference type="PANTHER" id="PTHR47918:SF1">
    <property type="entry name" value="DNA-BINDING PROTEIN FIS"/>
    <property type="match status" value="1"/>
</dbReference>
<feature type="domain" description="DNA binding HTH" evidence="1">
    <location>
        <begin position="42"/>
        <end position="76"/>
    </location>
</feature>
<dbReference type="Pfam" id="PF02954">
    <property type="entry name" value="HTH_8"/>
    <property type="match status" value="1"/>
</dbReference>
<dbReference type="Gene3D" id="1.10.10.60">
    <property type="entry name" value="Homeodomain-like"/>
    <property type="match status" value="1"/>
</dbReference>
<protein>
    <submittedName>
        <fullName evidence="2">Fis family transcriptional regulator</fullName>
    </submittedName>
</protein>
<evidence type="ECO:0000313" key="3">
    <source>
        <dbReference type="Proteomes" id="UP001168167"/>
    </source>
</evidence>
<proteinExistence type="predicted"/>
<dbReference type="PRINTS" id="PR01590">
    <property type="entry name" value="HTHFIS"/>
</dbReference>
<dbReference type="InterPro" id="IPR009057">
    <property type="entry name" value="Homeodomain-like_sf"/>
</dbReference>
<reference evidence="2" key="1">
    <citation type="submission" date="2022-08" db="EMBL/GenBank/DDBJ databases">
        <authorList>
            <person name="Dzunkova M."/>
            <person name="La Clair J."/>
            <person name="Tyml T."/>
            <person name="Doud D."/>
            <person name="Schulz F."/>
            <person name="Piquer S."/>
            <person name="Porcel Sanchis D."/>
            <person name="Osborn A."/>
            <person name="Robinson D."/>
            <person name="Louie K.B."/>
            <person name="Bowen B.P."/>
            <person name="Bowers R."/>
            <person name="Lee J."/>
            <person name="Arnau Llombart V."/>
            <person name="Diaz Villanueva W."/>
            <person name="Gosliner T."/>
            <person name="Northen T."/>
            <person name="Cheng J.-F."/>
            <person name="Burkart M.D."/>
            <person name="Woyke T."/>
        </authorList>
    </citation>
    <scope>NUCLEOTIDE SEQUENCE</scope>
    <source>
        <strain evidence="2">Df01</strain>
    </source>
</reference>
<organism evidence="2 3">
    <name type="scientific">Candidatus Doriopsillibacter californiensis</name>
    <dbReference type="NCBI Taxonomy" id="2970740"/>
    <lineage>
        <taxon>Bacteria</taxon>
        <taxon>Pseudomonadati</taxon>
        <taxon>Pseudomonadota</taxon>
        <taxon>Gammaproteobacteria</taxon>
        <taxon>Candidatus Tethybacterales</taxon>
        <taxon>Candidatus Persebacteraceae</taxon>
        <taxon>Candidatus Doriopsillibacter</taxon>
    </lineage>
</organism>
<gene>
    <name evidence="2" type="ORF">NQX30_05835</name>
</gene>
<dbReference type="PANTHER" id="PTHR47918">
    <property type="entry name" value="DNA-BINDING PROTEIN FIS"/>
    <property type="match status" value="1"/>
</dbReference>
<dbReference type="InterPro" id="IPR002197">
    <property type="entry name" value="HTH_Fis"/>
</dbReference>
<evidence type="ECO:0000313" key="2">
    <source>
        <dbReference type="EMBL" id="MDM5147886.1"/>
    </source>
</evidence>
<dbReference type="Proteomes" id="UP001168167">
    <property type="component" value="Unassembled WGS sequence"/>
</dbReference>
<accession>A0ABT7QMP1</accession>
<evidence type="ECO:0000259" key="1">
    <source>
        <dbReference type="Pfam" id="PF02954"/>
    </source>
</evidence>
<dbReference type="EMBL" id="JANQAO010000003">
    <property type="protein sequence ID" value="MDM5147886.1"/>
    <property type="molecule type" value="Genomic_DNA"/>
</dbReference>